<dbReference type="InterPro" id="IPR024083">
    <property type="entry name" value="Fumarase/histidase_N"/>
</dbReference>
<dbReference type="Pfam" id="PF00221">
    <property type="entry name" value="Lyase_aromatic"/>
    <property type="match status" value="1"/>
</dbReference>
<dbReference type="InterPro" id="IPR001106">
    <property type="entry name" value="Aromatic_Lyase"/>
</dbReference>
<gene>
    <name evidence="1" type="ORF">HORIV_23320</name>
</gene>
<dbReference type="InterPro" id="IPR008948">
    <property type="entry name" value="L-Aspartase-like"/>
</dbReference>
<name>A0ABM7GGZ2_9GAMM</name>
<dbReference type="PANTHER" id="PTHR10362">
    <property type="entry name" value="HISTIDINE AMMONIA-LYASE"/>
    <property type="match status" value="1"/>
</dbReference>
<protein>
    <recommendedName>
        <fullName evidence="3">Histidine ammonia-lyase</fullName>
    </recommendedName>
</protein>
<dbReference type="EMBL" id="AP019416">
    <property type="protein sequence ID" value="BBI49911.1"/>
    <property type="molecule type" value="Genomic_DNA"/>
</dbReference>
<dbReference type="PROSITE" id="PS00488">
    <property type="entry name" value="PAL_HISTIDASE"/>
    <property type="match status" value="1"/>
</dbReference>
<keyword evidence="2" id="KW-1185">Reference proteome</keyword>
<proteinExistence type="predicted"/>
<evidence type="ECO:0000313" key="2">
    <source>
        <dbReference type="Proteomes" id="UP000289555"/>
    </source>
</evidence>
<dbReference type="SUPFAM" id="SSF48557">
    <property type="entry name" value="L-aspartase-like"/>
    <property type="match status" value="1"/>
</dbReference>
<evidence type="ECO:0000313" key="1">
    <source>
        <dbReference type="EMBL" id="BBI49911.1"/>
    </source>
</evidence>
<accession>A0ABM7GGZ2</accession>
<sequence>MTSIKRLSPGQMTLATLRELFEGSPTLALDEESRDRVAQAEATVGAILDSGRTVYGINTGFGVLAQTSIPRASLTELQRNLVLSHSTGVGDNLDDATVGLILALKASSLARGHSGVRWLIIETLLALYNARVFPCIPAKGSVGASGDLAPLAHMAATLLGEGRMRHQGREMPAVEGLALAGIEPLTLAPKKGWR</sequence>
<evidence type="ECO:0008006" key="3">
    <source>
        <dbReference type="Google" id="ProtNLM"/>
    </source>
</evidence>
<dbReference type="Gene3D" id="1.10.275.10">
    <property type="entry name" value="Fumarase/aspartase (N-terminal domain)"/>
    <property type="match status" value="1"/>
</dbReference>
<dbReference type="InterPro" id="IPR022313">
    <property type="entry name" value="Phe/His_NH3-lyase_AS"/>
</dbReference>
<reference evidence="2" key="1">
    <citation type="journal article" date="2019" name="Microbiol. Resour. Announc.">
        <title>Complete Genome Sequence of Halomonas olivaria, a Moderately Halophilic Bacterium Isolated from Olive Processing Effluents, Obtained by Nanopore Sequencing.</title>
        <authorList>
            <person name="Nagata S."/>
            <person name="Ii K.M."/>
            <person name="Tsukimi T."/>
            <person name="Miura M.C."/>
            <person name="Galipon J."/>
            <person name="Arakawa K."/>
        </authorList>
    </citation>
    <scope>NUCLEOTIDE SEQUENCE [LARGE SCALE GENOMIC DNA]</scope>
    <source>
        <strain evidence="2">TYRC17</strain>
    </source>
</reference>
<dbReference type="Proteomes" id="UP000289555">
    <property type="component" value="Chromosome"/>
</dbReference>
<organism evidence="1 2">
    <name type="scientific">Vreelandella olivaria</name>
    <dbReference type="NCBI Taxonomy" id="390919"/>
    <lineage>
        <taxon>Bacteria</taxon>
        <taxon>Pseudomonadati</taxon>
        <taxon>Pseudomonadota</taxon>
        <taxon>Gammaproteobacteria</taxon>
        <taxon>Oceanospirillales</taxon>
        <taxon>Halomonadaceae</taxon>
        <taxon>Vreelandella</taxon>
    </lineage>
</organism>